<evidence type="ECO:0000259" key="1">
    <source>
        <dbReference type="Pfam" id="PF03358"/>
    </source>
</evidence>
<dbReference type="Pfam" id="PF03358">
    <property type="entry name" value="FMN_red"/>
    <property type="match status" value="1"/>
</dbReference>
<dbReference type="GO" id="GO:0010181">
    <property type="term" value="F:FMN binding"/>
    <property type="evidence" value="ECO:0007669"/>
    <property type="project" value="TreeGrafter"/>
</dbReference>
<dbReference type="SUPFAM" id="SSF52218">
    <property type="entry name" value="Flavoproteins"/>
    <property type="match status" value="1"/>
</dbReference>
<proteinExistence type="predicted"/>
<dbReference type="GO" id="GO:0005829">
    <property type="term" value="C:cytosol"/>
    <property type="evidence" value="ECO:0007669"/>
    <property type="project" value="TreeGrafter"/>
</dbReference>
<organism evidence="2 3">
    <name type="scientific">Streptococcus ratti</name>
    <dbReference type="NCBI Taxonomy" id="1341"/>
    <lineage>
        <taxon>Bacteria</taxon>
        <taxon>Bacillati</taxon>
        <taxon>Bacillota</taxon>
        <taxon>Bacilli</taxon>
        <taxon>Lactobacillales</taxon>
        <taxon>Streptococcaceae</taxon>
        <taxon>Streptococcus</taxon>
    </lineage>
</organism>
<feature type="domain" description="NADPH-dependent FMN reductase-like" evidence="1">
    <location>
        <begin position="1"/>
        <end position="143"/>
    </location>
</feature>
<dbReference type="EMBL" id="JABASA010000009">
    <property type="protein sequence ID" value="NMD49195.1"/>
    <property type="molecule type" value="Genomic_DNA"/>
</dbReference>
<dbReference type="RefSeq" id="WP_193523522.1">
    <property type="nucleotide sequence ID" value="NZ_JABASA010000009.1"/>
</dbReference>
<dbReference type="AlphaFoldDB" id="A0A7X9QHH8"/>
<dbReference type="PANTHER" id="PTHR30543">
    <property type="entry name" value="CHROMATE REDUCTASE"/>
    <property type="match status" value="1"/>
</dbReference>
<sequence>MKLLGITDASTSFSYNHLLLSFIQERFGLAFDFEWLELETLPLFNQDDSRDKYPILQKLTDSILAADGLILAAEEYNHSLTPNLKSMLEWFSYQQSPFENKAVMLVGASLNEHIPQKAQEDLKEILAAPGLKAWVMSDKPFFLKTAPRAFDENGQIKDPDLIARLSNNLQHFIRFIHLTDSFKEK</sequence>
<dbReference type="Proteomes" id="UP000532121">
    <property type="component" value="Unassembled WGS sequence"/>
</dbReference>
<dbReference type="GO" id="GO:0016491">
    <property type="term" value="F:oxidoreductase activity"/>
    <property type="evidence" value="ECO:0007669"/>
    <property type="project" value="InterPro"/>
</dbReference>
<dbReference type="InterPro" id="IPR029039">
    <property type="entry name" value="Flavoprotein-like_sf"/>
</dbReference>
<accession>A0A7X9QHH8</accession>
<dbReference type="InterPro" id="IPR005025">
    <property type="entry name" value="FMN_Rdtase-like_dom"/>
</dbReference>
<evidence type="ECO:0000313" key="2">
    <source>
        <dbReference type="EMBL" id="NMD49195.1"/>
    </source>
</evidence>
<gene>
    <name evidence="2" type="ORF">HHO37_05815</name>
</gene>
<dbReference type="PANTHER" id="PTHR30543:SF21">
    <property type="entry name" value="NAD(P)H-DEPENDENT FMN REDUCTASE LOT6"/>
    <property type="match status" value="1"/>
</dbReference>
<dbReference type="InterPro" id="IPR050712">
    <property type="entry name" value="NAD(P)H-dep_reductase"/>
</dbReference>
<reference evidence="2 3" key="1">
    <citation type="submission" date="2020-04" db="EMBL/GenBank/DDBJ databases">
        <title>MicrobeNet Type strains.</title>
        <authorList>
            <person name="Nicholson A.C."/>
        </authorList>
    </citation>
    <scope>NUCLEOTIDE SEQUENCE [LARGE SCALE GENOMIC DNA]</scope>
    <source>
        <strain evidence="2 3">DSM 22768</strain>
    </source>
</reference>
<comment type="caution">
    <text evidence="2">The sequence shown here is derived from an EMBL/GenBank/DDBJ whole genome shotgun (WGS) entry which is preliminary data.</text>
</comment>
<evidence type="ECO:0000313" key="3">
    <source>
        <dbReference type="Proteomes" id="UP000532121"/>
    </source>
</evidence>
<dbReference type="Gene3D" id="3.40.50.360">
    <property type="match status" value="1"/>
</dbReference>
<protein>
    <submittedName>
        <fullName evidence="2">NAD(P)H-dependent oxidoreductase</fullName>
    </submittedName>
</protein>
<name>A0A7X9QHH8_STRRT</name>